<keyword evidence="6" id="KW-0732">Signal</keyword>
<dbReference type="InterPro" id="IPR044878">
    <property type="entry name" value="UbiA_sf"/>
</dbReference>
<dbReference type="EMBL" id="JBHSRD010000004">
    <property type="protein sequence ID" value="MFC6008132.1"/>
    <property type="molecule type" value="Genomic_DNA"/>
</dbReference>
<name>A0ABW1JFK1_9ACTN</name>
<feature type="chain" id="PRO_5046281452" evidence="6">
    <location>
        <begin position="17"/>
        <end position="276"/>
    </location>
</feature>
<protein>
    <submittedName>
        <fullName evidence="7">UbiA family prenyltransferase</fullName>
    </submittedName>
</protein>
<feature type="signal peptide" evidence="6">
    <location>
        <begin position="1"/>
        <end position="16"/>
    </location>
</feature>
<proteinExistence type="predicted"/>
<gene>
    <name evidence="7" type="ORF">ACFQDO_13435</name>
</gene>
<feature type="transmembrane region" description="Helical" evidence="5">
    <location>
        <begin position="86"/>
        <end position="115"/>
    </location>
</feature>
<feature type="transmembrane region" description="Helical" evidence="5">
    <location>
        <begin position="154"/>
        <end position="176"/>
    </location>
</feature>
<comment type="subcellular location">
    <subcellularLocation>
        <location evidence="1">Membrane</location>
        <topology evidence="1">Multi-pass membrane protein</topology>
    </subcellularLocation>
</comment>
<dbReference type="RefSeq" id="WP_345715175.1">
    <property type="nucleotide sequence ID" value="NZ_BAABFP010000002.1"/>
</dbReference>
<dbReference type="Gene3D" id="1.10.357.140">
    <property type="entry name" value="UbiA prenyltransferase"/>
    <property type="match status" value="1"/>
</dbReference>
<dbReference type="Proteomes" id="UP001596189">
    <property type="component" value="Unassembled WGS sequence"/>
</dbReference>
<sequence length="276" mass="27240">MAAPLALVGAAHPAPAAAVTALAGVLSVAVGADAGTTALVVAAFAAGQLSVGWCNDWWDADRDAATGRQDKPAATGRVSRTAVGRAAAVAAVATVPLSLALGLQAGLAHLVAVAAAWSYNLWLKGTVLSWLPFAVAFGLLPAVVTLALDPPVPPPAWLVAAGALLGVGAHLVNVLPDLEDDRATGINGFGHRIGRRATAVLAPLVLVAATVLVVLGPDDDPGPVEWVGLGVAVLAAAVAAVAGTSARPRRLLALGCTALVAATDVALLLVSGATLR</sequence>
<evidence type="ECO:0000256" key="5">
    <source>
        <dbReference type="SAM" id="Phobius"/>
    </source>
</evidence>
<evidence type="ECO:0000256" key="1">
    <source>
        <dbReference type="ARBA" id="ARBA00004141"/>
    </source>
</evidence>
<feature type="transmembrane region" description="Helical" evidence="5">
    <location>
        <begin position="127"/>
        <end position="148"/>
    </location>
</feature>
<evidence type="ECO:0000256" key="2">
    <source>
        <dbReference type="ARBA" id="ARBA00022692"/>
    </source>
</evidence>
<accession>A0ABW1JFK1</accession>
<feature type="transmembrane region" description="Helical" evidence="5">
    <location>
        <begin position="226"/>
        <end position="244"/>
    </location>
</feature>
<evidence type="ECO:0000256" key="4">
    <source>
        <dbReference type="ARBA" id="ARBA00023136"/>
    </source>
</evidence>
<comment type="caution">
    <text evidence="7">The sequence shown here is derived from an EMBL/GenBank/DDBJ whole genome shotgun (WGS) entry which is preliminary data.</text>
</comment>
<keyword evidence="2 5" id="KW-0812">Transmembrane</keyword>
<feature type="transmembrane region" description="Helical" evidence="5">
    <location>
        <begin position="251"/>
        <end position="275"/>
    </location>
</feature>
<evidence type="ECO:0000313" key="7">
    <source>
        <dbReference type="EMBL" id="MFC6008132.1"/>
    </source>
</evidence>
<evidence type="ECO:0000256" key="3">
    <source>
        <dbReference type="ARBA" id="ARBA00022989"/>
    </source>
</evidence>
<keyword evidence="8" id="KW-1185">Reference proteome</keyword>
<evidence type="ECO:0000313" key="8">
    <source>
        <dbReference type="Proteomes" id="UP001596189"/>
    </source>
</evidence>
<organism evidence="7 8">
    <name type="scientific">Angustibacter luteus</name>
    <dbReference type="NCBI Taxonomy" id="658456"/>
    <lineage>
        <taxon>Bacteria</taxon>
        <taxon>Bacillati</taxon>
        <taxon>Actinomycetota</taxon>
        <taxon>Actinomycetes</taxon>
        <taxon>Kineosporiales</taxon>
        <taxon>Kineosporiaceae</taxon>
    </lineage>
</organism>
<dbReference type="InterPro" id="IPR000537">
    <property type="entry name" value="UbiA_prenyltransferase"/>
</dbReference>
<keyword evidence="3 5" id="KW-1133">Transmembrane helix</keyword>
<dbReference type="Pfam" id="PF01040">
    <property type="entry name" value="UbiA"/>
    <property type="match status" value="1"/>
</dbReference>
<keyword evidence="4 5" id="KW-0472">Membrane</keyword>
<reference evidence="8" key="1">
    <citation type="journal article" date="2019" name="Int. J. Syst. Evol. Microbiol.">
        <title>The Global Catalogue of Microorganisms (GCM) 10K type strain sequencing project: providing services to taxonomists for standard genome sequencing and annotation.</title>
        <authorList>
            <consortium name="The Broad Institute Genomics Platform"/>
            <consortium name="The Broad Institute Genome Sequencing Center for Infectious Disease"/>
            <person name="Wu L."/>
            <person name="Ma J."/>
        </authorList>
    </citation>
    <scope>NUCLEOTIDE SEQUENCE [LARGE SCALE GENOMIC DNA]</scope>
    <source>
        <strain evidence="8">KACC 14249</strain>
    </source>
</reference>
<evidence type="ECO:0000256" key="6">
    <source>
        <dbReference type="SAM" id="SignalP"/>
    </source>
</evidence>
<feature type="transmembrane region" description="Helical" evidence="5">
    <location>
        <begin position="197"/>
        <end position="214"/>
    </location>
</feature>